<evidence type="ECO:0000256" key="2">
    <source>
        <dbReference type="PROSITE-ProRule" id="PRU00047"/>
    </source>
</evidence>
<feature type="compositionally biased region" description="Low complexity" evidence="3">
    <location>
        <begin position="308"/>
        <end position="319"/>
    </location>
</feature>
<evidence type="ECO:0000259" key="4">
    <source>
        <dbReference type="PROSITE" id="PS50158"/>
    </source>
</evidence>
<dbReference type="PROSITE" id="PS50158">
    <property type="entry name" value="ZF_CCHC"/>
    <property type="match status" value="1"/>
</dbReference>
<evidence type="ECO:0000256" key="1">
    <source>
        <dbReference type="ARBA" id="ARBA00022664"/>
    </source>
</evidence>
<sequence>MSQVVLEPTKTEPETTPGPVNKGKNERAAETHPLLGMATQSEEEEEVATSTLEKEKGDAFLNYLTLNESRYPSQAEKVALFLRFMQGPIAGKWATRRIEELVNDADDNDIPEGQEHWRTLRSLHARFMQDFGPLDPKVSAQLKIDNLSMTGDLAKLDDYITAFDEWSGATKHNDAALITFFKKGLPNALTERVDTTAAEEKASCKKVMATTTTTTTASVPVRGASTNAACPANNRRASTAPLKKLTPEERQHCMDNNLCFKCRLPGHQTFECPMNAPAMSTTTTTCQFSSNNTFRPAIRSTTDHNNNSSASASSSSSSSTVPPPDFTSLPEDAIQAFFTQKDF</sequence>
<comment type="caution">
    <text evidence="5">The sequence shown here is derived from an EMBL/GenBank/DDBJ whole genome shotgun (WGS) entry which is preliminary data.</text>
</comment>
<keyword evidence="6" id="KW-1185">Reference proteome</keyword>
<name>A0ABR3FS50_9AGAR</name>
<accession>A0ABR3FS50</accession>
<keyword evidence="2" id="KW-0863">Zinc-finger</keyword>
<dbReference type="SUPFAM" id="SSF57756">
    <property type="entry name" value="Retrovirus zinc finger-like domains"/>
    <property type="match status" value="1"/>
</dbReference>
<keyword evidence="2" id="KW-0479">Metal-binding</keyword>
<feature type="region of interest" description="Disordered" evidence="3">
    <location>
        <begin position="297"/>
        <end position="330"/>
    </location>
</feature>
<keyword evidence="2" id="KW-0862">Zinc</keyword>
<proteinExistence type="predicted"/>
<keyword evidence="1" id="KW-0507">mRNA processing</keyword>
<feature type="compositionally biased region" description="Polar residues" evidence="3">
    <location>
        <begin position="297"/>
        <end position="307"/>
    </location>
</feature>
<gene>
    <name evidence="5" type="ORF">V5O48_003889</name>
</gene>
<feature type="domain" description="CCHC-type" evidence="4">
    <location>
        <begin position="259"/>
        <end position="273"/>
    </location>
</feature>
<protein>
    <recommendedName>
        <fullName evidence="4">CCHC-type domain-containing protein</fullName>
    </recommendedName>
</protein>
<dbReference type="InterPro" id="IPR001878">
    <property type="entry name" value="Znf_CCHC"/>
</dbReference>
<reference evidence="5 6" key="1">
    <citation type="submission" date="2024-02" db="EMBL/GenBank/DDBJ databases">
        <title>A draft genome for the cacao thread blight pathogen Marasmius crinis-equi.</title>
        <authorList>
            <person name="Cohen S.P."/>
            <person name="Baruah I.K."/>
            <person name="Amoako-Attah I."/>
            <person name="Bukari Y."/>
            <person name="Meinhardt L.W."/>
            <person name="Bailey B.A."/>
        </authorList>
    </citation>
    <scope>NUCLEOTIDE SEQUENCE [LARGE SCALE GENOMIC DNA]</scope>
    <source>
        <strain evidence="5 6">GH-76</strain>
    </source>
</reference>
<feature type="region of interest" description="Disordered" evidence="3">
    <location>
        <begin position="1"/>
        <end position="44"/>
    </location>
</feature>
<organism evidence="5 6">
    <name type="scientific">Marasmius crinis-equi</name>
    <dbReference type="NCBI Taxonomy" id="585013"/>
    <lineage>
        <taxon>Eukaryota</taxon>
        <taxon>Fungi</taxon>
        <taxon>Dikarya</taxon>
        <taxon>Basidiomycota</taxon>
        <taxon>Agaricomycotina</taxon>
        <taxon>Agaricomycetes</taxon>
        <taxon>Agaricomycetidae</taxon>
        <taxon>Agaricales</taxon>
        <taxon>Marasmiineae</taxon>
        <taxon>Marasmiaceae</taxon>
        <taxon>Marasmius</taxon>
    </lineage>
</organism>
<dbReference type="InterPro" id="IPR036875">
    <property type="entry name" value="Znf_CCHC_sf"/>
</dbReference>
<evidence type="ECO:0000256" key="3">
    <source>
        <dbReference type="SAM" id="MobiDB-lite"/>
    </source>
</evidence>
<evidence type="ECO:0000313" key="6">
    <source>
        <dbReference type="Proteomes" id="UP001465976"/>
    </source>
</evidence>
<evidence type="ECO:0000313" key="5">
    <source>
        <dbReference type="EMBL" id="KAL0578110.1"/>
    </source>
</evidence>
<dbReference type="EMBL" id="JBAHYK010000119">
    <property type="protein sequence ID" value="KAL0578110.1"/>
    <property type="molecule type" value="Genomic_DNA"/>
</dbReference>
<dbReference type="Proteomes" id="UP001465976">
    <property type="component" value="Unassembled WGS sequence"/>
</dbReference>